<name>A0AAW0SX05_SCYPA</name>
<feature type="repeat" description="ANK" evidence="1">
    <location>
        <begin position="501"/>
        <end position="533"/>
    </location>
</feature>
<evidence type="ECO:0000313" key="2">
    <source>
        <dbReference type="EMBL" id="KAK8379464.1"/>
    </source>
</evidence>
<dbReference type="GO" id="GO:0005886">
    <property type="term" value="C:plasma membrane"/>
    <property type="evidence" value="ECO:0007669"/>
    <property type="project" value="TreeGrafter"/>
</dbReference>
<dbReference type="Gene3D" id="1.20.1050.80">
    <property type="entry name" value="VPS9 domain"/>
    <property type="match status" value="1"/>
</dbReference>
<dbReference type="SMART" id="SM00248">
    <property type="entry name" value="ANK"/>
    <property type="match status" value="7"/>
</dbReference>
<dbReference type="Pfam" id="PF12796">
    <property type="entry name" value="Ank_2"/>
    <property type="match status" value="3"/>
</dbReference>
<dbReference type="PANTHER" id="PTHR24170:SF2">
    <property type="entry name" value="ANKYRIN REPEAT DOMAIN-CONTAINING PROTEIN 27"/>
    <property type="match status" value="1"/>
</dbReference>
<keyword evidence="1" id="KW-0040">ANK repeat</keyword>
<feature type="repeat" description="ANK" evidence="1">
    <location>
        <begin position="534"/>
        <end position="566"/>
    </location>
</feature>
<dbReference type="InterPro" id="IPR002110">
    <property type="entry name" value="Ankyrin_rpt"/>
</dbReference>
<dbReference type="GO" id="GO:0005085">
    <property type="term" value="F:guanyl-nucleotide exchange factor activity"/>
    <property type="evidence" value="ECO:0007669"/>
    <property type="project" value="TreeGrafter"/>
</dbReference>
<dbReference type="InterPro" id="IPR037191">
    <property type="entry name" value="VPS9_dom_sf"/>
</dbReference>
<dbReference type="GO" id="GO:0097422">
    <property type="term" value="C:tubular endosome"/>
    <property type="evidence" value="ECO:0007669"/>
    <property type="project" value="TreeGrafter"/>
</dbReference>
<protein>
    <recommendedName>
        <fullName evidence="4">Ankyrin repeat domain-containing protein 27</fullName>
    </recommendedName>
</protein>
<dbReference type="PRINTS" id="PR01415">
    <property type="entry name" value="ANKYRIN"/>
</dbReference>
<feature type="repeat" description="ANK" evidence="1">
    <location>
        <begin position="821"/>
        <end position="853"/>
    </location>
</feature>
<dbReference type="SUPFAM" id="SSF109993">
    <property type="entry name" value="VPS9 domain"/>
    <property type="match status" value="1"/>
</dbReference>
<accession>A0AAW0SX05</accession>
<dbReference type="Proteomes" id="UP001487740">
    <property type="component" value="Unassembled WGS sequence"/>
</dbReference>
<dbReference type="GO" id="GO:0005770">
    <property type="term" value="C:late endosome"/>
    <property type="evidence" value="ECO:0007669"/>
    <property type="project" value="TreeGrafter"/>
</dbReference>
<dbReference type="GO" id="GO:0045022">
    <property type="term" value="P:early endosome to late endosome transport"/>
    <property type="evidence" value="ECO:0007669"/>
    <property type="project" value="TreeGrafter"/>
</dbReference>
<keyword evidence="3" id="KW-1185">Reference proteome</keyword>
<evidence type="ECO:0000313" key="3">
    <source>
        <dbReference type="Proteomes" id="UP001487740"/>
    </source>
</evidence>
<gene>
    <name evidence="2" type="ORF">O3P69_019395</name>
</gene>
<proteinExistence type="predicted"/>
<dbReference type="PROSITE" id="PS50297">
    <property type="entry name" value="ANK_REP_REGION"/>
    <property type="match status" value="6"/>
</dbReference>
<dbReference type="PROSITE" id="PS50088">
    <property type="entry name" value="ANK_REPEAT"/>
    <property type="match status" value="6"/>
</dbReference>
<dbReference type="GO" id="GO:0005769">
    <property type="term" value="C:early endosome"/>
    <property type="evidence" value="ECO:0007669"/>
    <property type="project" value="TreeGrafter"/>
</dbReference>
<feature type="repeat" description="ANK" evidence="1">
    <location>
        <begin position="567"/>
        <end position="588"/>
    </location>
</feature>
<dbReference type="GO" id="GO:0043005">
    <property type="term" value="C:neuron projection"/>
    <property type="evidence" value="ECO:0007669"/>
    <property type="project" value="TreeGrafter"/>
</dbReference>
<dbReference type="AlphaFoldDB" id="A0AAW0SX05"/>
<feature type="repeat" description="ANK" evidence="1">
    <location>
        <begin position="787"/>
        <end position="819"/>
    </location>
</feature>
<organism evidence="2 3">
    <name type="scientific">Scylla paramamosain</name>
    <name type="common">Mud crab</name>
    <dbReference type="NCBI Taxonomy" id="85552"/>
    <lineage>
        <taxon>Eukaryota</taxon>
        <taxon>Metazoa</taxon>
        <taxon>Ecdysozoa</taxon>
        <taxon>Arthropoda</taxon>
        <taxon>Crustacea</taxon>
        <taxon>Multicrustacea</taxon>
        <taxon>Malacostraca</taxon>
        <taxon>Eumalacostraca</taxon>
        <taxon>Eucarida</taxon>
        <taxon>Decapoda</taxon>
        <taxon>Pleocyemata</taxon>
        <taxon>Brachyura</taxon>
        <taxon>Eubrachyura</taxon>
        <taxon>Portunoidea</taxon>
        <taxon>Portunidae</taxon>
        <taxon>Portuninae</taxon>
        <taxon>Scylla</taxon>
    </lineage>
</organism>
<comment type="caution">
    <text evidence="2">The sequence shown here is derived from an EMBL/GenBank/DDBJ whole genome shotgun (WGS) entry which is preliminary data.</text>
</comment>
<dbReference type="InterPro" id="IPR051248">
    <property type="entry name" value="UPF0507/Ank_repeat_27"/>
</dbReference>
<dbReference type="GO" id="GO:0030133">
    <property type="term" value="C:transport vesicle"/>
    <property type="evidence" value="ECO:0007669"/>
    <property type="project" value="TreeGrafter"/>
</dbReference>
<evidence type="ECO:0000256" key="1">
    <source>
        <dbReference type="PROSITE-ProRule" id="PRU00023"/>
    </source>
</evidence>
<dbReference type="Gene3D" id="1.25.40.20">
    <property type="entry name" value="Ankyrin repeat-containing domain"/>
    <property type="match status" value="3"/>
</dbReference>
<dbReference type="GO" id="GO:0000149">
    <property type="term" value="F:SNARE binding"/>
    <property type="evidence" value="ECO:0007669"/>
    <property type="project" value="TreeGrafter"/>
</dbReference>
<dbReference type="InterPro" id="IPR036770">
    <property type="entry name" value="Ankyrin_rpt-contain_sf"/>
</dbReference>
<dbReference type="GO" id="GO:0048812">
    <property type="term" value="P:neuron projection morphogenesis"/>
    <property type="evidence" value="ECO:0007669"/>
    <property type="project" value="TreeGrafter"/>
</dbReference>
<feature type="repeat" description="ANK" evidence="1">
    <location>
        <begin position="606"/>
        <end position="629"/>
    </location>
</feature>
<sequence length="914" mass="96670">MRRGTSIAARPRVTCSTARQDENTAPVLPAAGELEPPHLGGMEDYDEDLSENSFFAALTRDHRALLEQAAADGWLLCVPRAQAAPAPPLEDAVVQAHVLVPCEDDPDTRFRTLGGRGASLEGSVLVVEGQQGAPRPVRVLFDETFYEEELGRYKVVCVEEALHEAGRGTGPAPLAFLTSLRDCVELLWAEAGGSRGLARLDALLAGFQATHPLLEGEEVTAVREAVGELYCEALQVAVEEGQGRGGAGLGMLGLAVESYLLHSLHARLVRCLATHRAPDDARFNHALKALCDLQPGDLGLPPVLAGSLTRATLELSGLADHTTPLGKIGCLKRAVAQLGREAGPLTSDQLLPALVVVVLAFLRLFRFSAAPVGGGEHDFYLSSLEAALQHVASGALLGPACPEADSVLRCASTTEAAMACSPSVEQDPCMRYFECVRQGLVEEVQALLDGHGHPHKGGEGVAVEEGDAELCHPLCRCERCEGMLHQPQEHSWPCLALEDSLGRTALHLACMFGRPAVVDLLVGRGAALGARDQRGASPLHYAAQRGHQNALLLLLHAGADINATDGEQNTALHLAALHGHLACVKALLFYAESVGHHVEINGQNTALDTPLHLAARWGHLAIVELLLDRLVALGLPLALTNRRRLTAIECAHNQLIVRAILDARSRAPTPDAPGRARSRLAAVAVPHSPTTHLDGPGSPQGRGRLEASRANADKMLKAVRVGDERLACFYLGIDYDTVAPQTAPSSQAAPTLCHPLCQCAQCVAKAPPSLGTQGAAYTAPINACDRQGRTALHEAVAGGHPRLARLLLQHGADPNVQTLDQGLTPLHLAVRSGHTELLADLARHGAALDLADTLGNTALHMCCASGQGEAAGQLLRLGASQGLSNLASRSPIQEAEEYGHWRVVEVLLGRPTPQ</sequence>
<dbReference type="EMBL" id="JARAKH010000043">
    <property type="protein sequence ID" value="KAK8379464.1"/>
    <property type="molecule type" value="Genomic_DNA"/>
</dbReference>
<reference evidence="2 3" key="1">
    <citation type="submission" date="2023-03" db="EMBL/GenBank/DDBJ databases">
        <title>High-quality genome of Scylla paramamosain provides insights in environmental adaptation.</title>
        <authorList>
            <person name="Zhang L."/>
        </authorList>
    </citation>
    <scope>NUCLEOTIDE SEQUENCE [LARGE SCALE GENOMIC DNA]</scope>
    <source>
        <strain evidence="2">LZ_2023a</strain>
        <tissue evidence="2">Muscle</tissue>
    </source>
</reference>
<dbReference type="PANTHER" id="PTHR24170">
    <property type="entry name" value="ANKYRIN REPEAT DOMAIN-CONTAINING PROTEIN 27"/>
    <property type="match status" value="1"/>
</dbReference>
<dbReference type="SUPFAM" id="SSF48403">
    <property type="entry name" value="Ankyrin repeat"/>
    <property type="match status" value="2"/>
</dbReference>
<evidence type="ECO:0008006" key="4">
    <source>
        <dbReference type="Google" id="ProtNLM"/>
    </source>
</evidence>